<keyword evidence="2 3" id="KW-1015">Disulfide bond</keyword>
<dbReference type="OrthoDB" id="409374at2759"/>
<evidence type="ECO:0000313" key="7">
    <source>
        <dbReference type="EMBL" id="CAG9800877.1"/>
    </source>
</evidence>
<dbReference type="PROSITE" id="PS50026">
    <property type="entry name" value="EGF_3"/>
    <property type="match status" value="1"/>
</dbReference>
<dbReference type="InterPro" id="IPR009030">
    <property type="entry name" value="Growth_fac_rcpt_cys_sf"/>
</dbReference>
<keyword evidence="1 4" id="KW-0732">Signal</keyword>
<dbReference type="InterPro" id="IPR000742">
    <property type="entry name" value="EGF"/>
</dbReference>
<feature type="signal peptide" evidence="4">
    <location>
        <begin position="1"/>
        <end position="19"/>
    </location>
</feature>
<organism evidence="7 8">
    <name type="scientific">Chironomus riparius</name>
    <dbReference type="NCBI Taxonomy" id="315576"/>
    <lineage>
        <taxon>Eukaryota</taxon>
        <taxon>Metazoa</taxon>
        <taxon>Ecdysozoa</taxon>
        <taxon>Arthropoda</taxon>
        <taxon>Hexapoda</taxon>
        <taxon>Insecta</taxon>
        <taxon>Pterygota</taxon>
        <taxon>Neoptera</taxon>
        <taxon>Endopterygota</taxon>
        <taxon>Diptera</taxon>
        <taxon>Nematocera</taxon>
        <taxon>Chironomoidea</taxon>
        <taxon>Chironomidae</taxon>
        <taxon>Chironominae</taxon>
        <taxon>Chironomus</taxon>
    </lineage>
</organism>
<dbReference type="PROSITE" id="PS01186">
    <property type="entry name" value="EGF_2"/>
    <property type="match status" value="1"/>
</dbReference>
<feature type="domain" description="EGF-like" evidence="5">
    <location>
        <begin position="149"/>
        <end position="180"/>
    </location>
</feature>
<dbReference type="SUPFAM" id="SSF57196">
    <property type="entry name" value="EGF/Laminin"/>
    <property type="match status" value="1"/>
</dbReference>
<feature type="domain" description="EMI" evidence="6">
    <location>
        <begin position="191"/>
        <end position="267"/>
    </location>
</feature>
<dbReference type="SUPFAM" id="SSF57184">
    <property type="entry name" value="Growth factor receptor domain"/>
    <property type="match status" value="1"/>
</dbReference>
<dbReference type="PROSITE" id="PS51041">
    <property type="entry name" value="EMI"/>
    <property type="match status" value="1"/>
</dbReference>
<protein>
    <recommendedName>
        <fullName evidence="9">EGF-like domain-containing protein</fullName>
    </recommendedName>
</protein>
<proteinExistence type="predicted"/>
<sequence>MNRRFIITFYAYIFAHVLCQGYQDTNSNKDAHRKTMMGMLSKIIEINGTIDQVMMEGSTTESAFGRVWLNATERPSGICIHEEEYTEEVDVIDRIPYQVEVETWCWSIRCTEWETHYREEKQKKNVTQTRKLHQCCENYEMDPDTNDCRPICIKPCENQGTCVEPNRCKCEYGYEGDFCEYDALPDNLLSGPNVCERVEMKEEMERIVEQELVKTTYNEWCWPKIRCTHTKVEQVPVEKQKKAIKPYPVKYCCHGYAKNYKGNRCVPIENIEDVQQQVVQ</sequence>
<keyword evidence="3" id="KW-0245">EGF-like domain</keyword>
<evidence type="ECO:0008006" key="9">
    <source>
        <dbReference type="Google" id="ProtNLM"/>
    </source>
</evidence>
<reference evidence="7" key="1">
    <citation type="submission" date="2022-01" db="EMBL/GenBank/DDBJ databases">
        <authorList>
            <person name="King R."/>
        </authorList>
    </citation>
    <scope>NUCLEOTIDE SEQUENCE</scope>
</reference>
<feature type="disulfide bond" evidence="3">
    <location>
        <begin position="170"/>
        <end position="179"/>
    </location>
</feature>
<feature type="chain" id="PRO_5040471183" description="EGF-like domain-containing protein" evidence="4">
    <location>
        <begin position="20"/>
        <end position="280"/>
    </location>
</feature>
<dbReference type="PROSITE" id="PS00022">
    <property type="entry name" value="EGF_1"/>
    <property type="match status" value="1"/>
</dbReference>
<evidence type="ECO:0000259" key="5">
    <source>
        <dbReference type="PROSITE" id="PS50026"/>
    </source>
</evidence>
<evidence type="ECO:0000259" key="6">
    <source>
        <dbReference type="PROSITE" id="PS51041"/>
    </source>
</evidence>
<keyword evidence="8" id="KW-1185">Reference proteome</keyword>
<dbReference type="InterPro" id="IPR011489">
    <property type="entry name" value="EMI_domain"/>
</dbReference>
<comment type="caution">
    <text evidence="3">Lacks conserved residue(s) required for the propagation of feature annotation.</text>
</comment>
<gene>
    <name evidence="7" type="ORF">CHIRRI_LOCUS3815</name>
</gene>
<dbReference type="Gene3D" id="2.10.25.10">
    <property type="entry name" value="Laminin"/>
    <property type="match status" value="1"/>
</dbReference>
<reference evidence="7" key="2">
    <citation type="submission" date="2022-10" db="EMBL/GenBank/DDBJ databases">
        <authorList>
            <consortium name="ENA_rothamsted_submissions"/>
            <consortium name="culmorum"/>
            <person name="King R."/>
        </authorList>
    </citation>
    <scope>NUCLEOTIDE SEQUENCE</scope>
</reference>
<dbReference type="AlphaFoldDB" id="A0A9N9RR30"/>
<dbReference type="Proteomes" id="UP001153620">
    <property type="component" value="Chromosome 1"/>
</dbReference>
<name>A0A9N9RR30_9DIPT</name>
<evidence type="ECO:0000256" key="2">
    <source>
        <dbReference type="ARBA" id="ARBA00023157"/>
    </source>
</evidence>
<feature type="disulfide bond" evidence="3">
    <location>
        <begin position="152"/>
        <end position="162"/>
    </location>
</feature>
<evidence type="ECO:0000256" key="1">
    <source>
        <dbReference type="ARBA" id="ARBA00022729"/>
    </source>
</evidence>
<dbReference type="EMBL" id="OU895877">
    <property type="protein sequence ID" value="CAG9800877.1"/>
    <property type="molecule type" value="Genomic_DNA"/>
</dbReference>
<evidence type="ECO:0000256" key="3">
    <source>
        <dbReference type="PROSITE-ProRule" id="PRU00076"/>
    </source>
</evidence>
<evidence type="ECO:0000313" key="8">
    <source>
        <dbReference type="Proteomes" id="UP001153620"/>
    </source>
</evidence>
<evidence type="ECO:0000256" key="4">
    <source>
        <dbReference type="SAM" id="SignalP"/>
    </source>
</evidence>
<accession>A0A9N9RR30</accession>